<dbReference type="OrthoDB" id="9942563at2"/>
<reference evidence="2 3" key="1">
    <citation type="submission" date="2017-05" db="EMBL/GenBank/DDBJ databases">
        <title>Vagococcus spp. assemblies.</title>
        <authorList>
            <person name="Gulvik C.A."/>
        </authorList>
    </citation>
    <scope>NUCLEOTIDE SEQUENCE [LARGE SCALE GENOMIC DNA]</scope>
    <source>
        <strain evidence="2 3">SS1995</strain>
    </source>
</reference>
<comment type="caution">
    <text evidence="2">The sequence shown here is derived from an EMBL/GenBank/DDBJ whole genome shotgun (WGS) entry which is preliminary data.</text>
</comment>
<dbReference type="AlphaFoldDB" id="A0A429ZYS7"/>
<dbReference type="PANTHER" id="PTHR38468:SF1">
    <property type="entry name" value="SLL0939 PROTEIN"/>
    <property type="match status" value="1"/>
</dbReference>
<name>A0A429ZYS7_9ENTE</name>
<dbReference type="Pfam" id="PF07784">
    <property type="entry name" value="DUF1622"/>
    <property type="match status" value="1"/>
</dbReference>
<proteinExistence type="predicted"/>
<keyword evidence="1" id="KW-1133">Transmembrane helix</keyword>
<dbReference type="EMBL" id="NGJS01000006">
    <property type="protein sequence ID" value="RST99130.1"/>
    <property type="molecule type" value="Genomic_DNA"/>
</dbReference>
<keyword evidence="1" id="KW-0472">Membrane</keyword>
<dbReference type="Proteomes" id="UP000287857">
    <property type="component" value="Unassembled WGS sequence"/>
</dbReference>
<accession>A0A429ZYS7</accession>
<keyword evidence="3" id="KW-1185">Reference proteome</keyword>
<evidence type="ECO:0000256" key="1">
    <source>
        <dbReference type="SAM" id="Phobius"/>
    </source>
</evidence>
<sequence>MIIKRQISQCIIQFNIERWFVMSLLVEYIEKGVDYIAIFILIVGGLKSIVNFVRIELRKKEGHEKALHKDIEKVNLSSYILLSIQFMIISDLIRTVTSDSFKNIFYVSILIIIRGIIAKLVVEDSSITKSAIINHKTEGE</sequence>
<evidence type="ECO:0008006" key="4">
    <source>
        <dbReference type="Google" id="ProtNLM"/>
    </source>
</evidence>
<protein>
    <recommendedName>
        <fullName evidence="4">DUF1622 domain-containing protein</fullName>
    </recommendedName>
</protein>
<dbReference type="InterPro" id="IPR012427">
    <property type="entry name" value="DUF1622"/>
</dbReference>
<organism evidence="2 3">
    <name type="scientific">Vagococcus vulneris</name>
    <dbReference type="NCBI Taxonomy" id="1977869"/>
    <lineage>
        <taxon>Bacteria</taxon>
        <taxon>Bacillati</taxon>
        <taxon>Bacillota</taxon>
        <taxon>Bacilli</taxon>
        <taxon>Lactobacillales</taxon>
        <taxon>Enterococcaceae</taxon>
        <taxon>Vagococcus</taxon>
    </lineage>
</organism>
<evidence type="ECO:0000313" key="3">
    <source>
        <dbReference type="Proteomes" id="UP000287857"/>
    </source>
</evidence>
<keyword evidence="1" id="KW-0812">Transmembrane</keyword>
<dbReference type="PANTHER" id="PTHR38468">
    <property type="entry name" value="SLL0939 PROTEIN"/>
    <property type="match status" value="1"/>
</dbReference>
<feature type="transmembrane region" description="Helical" evidence="1">
    <location>
        <begin position="35"/>
        <end position="55"/>
    </location>
</feature>
<gene>
    <name evidence="2" type="ORF">CBF37_05540</name>
</gene>
<evidence type="ECO:0000313" key="2">
    <source>
        <dbReference type="EMBL" id="RST99130.1"/>
    </source>
</evidence>
<feature type="transmembrane region" description="Helical" evidence="1">
    <location>
        <begin position="103"/>
        <end position="122"/>
    </location>
</feature>
<feature type="transmembrane region" description="Helical" evidence="1">
    <location>
        <begin position="76"/>
        <end position="97"/>
    </location>
</feature>